<evidence type="ECO:0000313" key="12">
    <source>
        <dbReference type="EMBL" id="KAI5619777.1"/>
    </source>
</evidence>
<organism evidence="12 13">
    <name type="scientific">Silurus asotus</name>
    <name type="common">Amur catfish</name>
    <name type="synonym">Parasilurus asotus</name>
    <dbReference type="NCBI Taxonomy" id="30991"/>
    <lineage>
        <taxon>Eukaryota</taxon>
        <taxon>Metazoa</taxon>
        <taxon>Chordata</taxon>
        <taxon>Craniata</taxon>
        <taxon>Vertebrata</taxon>
        <taxon>Euteleostomi</taxon>
        <taxon>Actinopterygii</taxon>
        <taxon>Neopterygii</taxon>
        <taxon>Teleostei</taxon>
        <taxon>Ostariophysi</taxon>
        <taxon>Siluriformes</taxon>
        <taxon>Siluridae</taxon>
        <taxon>Silurus</taxon>
    </lineage>
</organism>
<comment type="caution">
    <text evidence="12">The sequence shown here is derived from an EMBL/GenBank/DDBJ whole genome shotgun (WGS) entry which is preliminary data.</text>
</comment>
<protein>
    <recommendedName>
        <fullName evidence="10">Metalloendopeptidase</fullName>
        <ecNumber evidence="10">3.4.24.-</ecNumber>
    </recommendedName>
</protein>
<evidence type="ECO:0000256" key="3">
    <source>
        <dbReference type="ARBA" id="ARBA00022729"/>
    </source>
</evidence>
<dbReference type="GO" id="GO:0008270">
    <property type="term" value="F:zinc ion binding"/>
    <property type="evidence" value="ECO:0007669"/>
    <property type="project" value="UniProtKB-UniRule"/>
</dbReference>
<dbReference type="InterPro" id="IPR006026">
    <property type="entry name" value="Peptidase_Metallo"/>
</dbReference>
<gene>
    <name evidence="12" type="ORF">C0J50_20694</name>
</gene>
<dbReference type="Proteomes" id="UP001205998">
    <property type="component" value="Unassembled WGS sequence"/>
</dbReference>
<keyword evidence="8" id="KW-1015">Disulfide bond</keyword>
<comment type="caution">
    <text evidence="9">Lacks conserved residue(s) required for the propagation of feature annotation.</text>
</comment>
<evidence type="ECO:0000256" key="6">
    <source>
        <dbReference type="ARBA" id="ARBA00023049"/>
    </source>
</evidence>
<dbReference type="PANTHER" id="PTHR10127">
    <property type="entry name" value="DISCOIDIN, CUB, EGF, LAMININ , AND ZINC METALLOPROTEASE DOMAIN CONTAINING"/>
    <property type="match status" value="1"/>
</dbReference>
<evidence type="ECO:0000256" key="1">
    <source>
        <dbReference type="ARBA" id="ARBA00022670"/>
    </source>
</evidence>
<keyword evidence="13" id="KW-1185">Reference proteome</keyword>
<dbReference type="EC" id="3.4.24.-" evidence="10"/>
<keyword evidence="6 9" id="KW-0482">Metalloprotease</keyword>
<sequence length="244" mass="28445">NSTDPDYYSVSAIIERANKNVGMSKDGFNITQGDIAVYTGLQNADPCTSRGCKWPRKRRRVIVPYVISRQFSRSEKRVILCGLKSFQRSTCVRFVRRTSQEDYINIISDTGCYSFIGRRGGRQVVSLQRNGCVYRHIVQHELLHALGFHHEQNRSDRDKHVRILLQNVVPGQEHNFNKVNTNNLRTPYDYNSVMQYDRYAFSRNREPTILPIPNNNVSIGRATKMSRNDIQRVNRLYCRRRRSS</sequence>
<dbReference type="GO" id="GO:0004222">
    <property type="term" value="F:metalloendopeptidase activity"/>
    <property type="evidence" value="ECO:0007669"/>
    <property type="project" value="UniProtKB-UniRule"/>
</dbReference>
<dbReference type="GO" id="GO:0006508">
    <property type="term" value="P:proteolysis"/>
    <property type="evidence" value="ECO:0007669"/>
    <property type="project" value="UniProtKB-KW"/>
</dbReference>
<feature type="active site" evidence="9">
    <location>
        <position position="141"/>
    </location>
</feature>
<feature type="binding site" evidence="9">
    <location>
        <position position="144"/>
    </location>
    <ligand>
        <name>Zn(2+)</name>
        <dbReference type="ChEBI" id="CHEBI:29105"/>
        <note>catalytic</note>
    </ligand>
</feature>
<name>A0AAD5AQP3_SILAS</name>
<keyword evidence="7" id="KW-0865">Zymogen</keyword>
<dbReference type="PANTHER" id="PTHR10127:SF899">
    <property type="entry name" value="ASTACIN-LIKE METALLOENDOPEPTIDASE-RELATED"/>
    <property type="match status" value="1"/>
</dbReference>
<evidence type="ECO:0000256" key="8">
    <source>
        <dbReference type="ARBA" id="ARBA00023157"/>
    </source>
</evidence>
<evidence type="ECO:0000313" key="13">
    <source>
        <dbReference type="Proteomes" id="UP001205998"/>
    </source>
</evidence>
<keyword evidence="1 9" id="KW-0645">Protease</keyword>
<feature type="binding site" evidence="9">
    <location>
        <position position="140"/>
    </location>
    <ligand>
        <name>Zn(2+)</name>
        <dbReference type="ChEBI" id="CHEBI:29105"/>
        <note>catalytic</note>
    </ligand>
</feature>
<feature type="non-terminal residue" evidence="12">
    <location>
        <position position="1"/>
    </location>
</feature>
<dbReference type="SUPFAM" id="SSF55486">
    <property type="entry name" value="Metalloproteases ('zincins'), catalytic domain"/>
    <property type="match status" value="1"/>
</dbReference>
<accession>A0AAD5AQP3</accession>
<dbReference type="AlphaFoldDB" id="A0AAD5AQP3"/>
<keyword evidence="5 9" id="KW-0862">Zinc</keyword>
<dbReference type="PRINTS" id="PR00480">
    <property type="entry name" value="ASTACIN"/>
</dbReference>
<keyword evidence="2 9" id="KW-0479">Metal-binding</keyword>
<evidence type="ECO:0000256" key="10">
    <source>
        <dbReference type="RuleBase" id="RU361183"/>
    </source>
</evidence>
<evidence type="ECO:0000256" key="2">
    <source>
        <dbReference type="ARBA" id="ARBA00022723"/>
    </source>
</evidence>
<comment type="cofactor">
    <cofactor evidence="9 10">
        <name>Zn(2+)</name>
        <dbReference type="ChEBI" id="CHEBI:29105"/>
    </cofactor>
    <text evidence="9 10">Binds 1 zinc ion per subunit.</text>
</comment>
<dbReference type="InterPro" id="IPR001506">
    <property type="entry name" value="Peptidase_M12A"/>
</dbReference>
<evidence type="ECO:0000256" key="9">
    <source>
        <dbReference type="PROSITE-ProRule" id="PRU01211"/>
    </source>
</evidence>
<keyword evidence="4 9" id="KW-0378">Hydrolase</keyword>
<dbReference type="PROSITE" id="PS51864">
    <property type="entry name" value="ASTACIN"/>
    <property type="match status" value="1"/>
</dbReference>
<dbReference type="EMBL" id="MU551661">
    <property type="protein sequence ID" value="KAI5619777.1"/>
    <property type="molecule type" value="Genomic_DNA"/>
</dbReference>
<evidence type="ECO:0000256" key="7">
    <source>
        <dbReference type="ARBA" id="ARBA00023145"/>
    </source>
</evidence>
<reference evidence="12" key="1">
    <citation type="submission" date="2018-07" db="EMBL/GenBank/DDBJ databases">
        <title>Comparative genomics of catfishes provides insights into carnivory and benthic adaptation.</title>
        <authorList>
            <person name="Zhang Y."/>
            <person name="Wang D."/>
            <person name="Peng Z."/>
            <person name="Zheng S."/>
            <person name="Shao F."/>
            <person name="Tao W."/>
        </authorList>
    </citation>
    <scope>NUCLEOTIDE SEQUENCE</scope>
    <source>
        <strain evidence="12">Chongqing</strain>
    </source>
</reference>
<feature type="binding site" evidence="9">
    <location>
        <position position="150"/>
    </location>
    <ligand>
        <name>Zn(2+)</name>
        <dbReference type="ChEBI" id="CHEBI:29105"/>
        <note>catalytic</note>
    </ligand>
</feature>
<evidence type="ECO:0000256" key="5">
    <source>
        <dbReference type="ARBA" id="ARBA00022833"/>
    </source>
</evidence>
<evidence type="ECO:0000259" key="11">
    <source>
        <dbReference type="PROSITE" id="PS51864"/>
    </source>
</evidence>
<dbReference type="Gene3D" id="3.40.390.10">
    <property type="entry name" value="Collagenase (Catalytic Domain)"/>
    <property type="match status" value="1"/>
</dbReference>
<dbReference type="SMART" id="SM00235">
    <property type="entry name" value="ZnMc"/>
    <property type="match status" value="1"/>
</dbReference>
<keyword evidence="3" id="KW-0732">Signal</keyword>
<proteinExistence type="predicted"/>
<feature type="domain" description="Peptidase M12A" evidence="11">
    <location>
        <begin position="43"/>
        <end position="239"/>
    </location>
</feature>
<dbReference type="InterPro" id="IPR024079">
    <property type="entry name" value="MetalloPept_cat_dom_sf"/>
</dbReference>
<evidence type="ECO:0000256" key="4">
    <source>
        <dbReference type="ARBA" id="ARBA00022801"/>
    </source>
</evidence>
<dbReference type="FunFam" id="3.40.390.10:FF:000040">
    <property type="entry name" value="Metalloendopeptidase"/>
    <property type="match status" value="1"/>
</dbReference>
<dbReference type="Pfam" id="PF01400">
    <property type="entry name" value="Astacin"/>
    <property type="match status" value="1"/>
</dbReference>